<evidence type="ECO:0000256" key="3">
    <source>
        <dbReference type="ARBA" id="ARBA00012483"/>
    </source>
</evidence>
<protein>
    <recommendedName>
        <fullName evidence="3">RING-type E3 ubiquitin transferase</fullName>
        <ecNumber evidence="3">2.3.2.27</ecNumber>
    </recommendedName>
</protein>
<dbReference type="InterPro" id="IPR003613">
    <property type="entry name" value="Ubox_domain"/>
</dbReference>
<dbReference type="InterPro" id="IPR013083">
    <property type="entry name" value="Znf_RING/FYVE/PHD"/>
</dbReference>
<dbReference type="AlphaFoldDB" id="A0A6D2JWM9"/>
<dbReference type="Proteomes" id="UP000467841">
    <property type="component" value="Unassembled WGS sequence"/>
</dbReference>
<dbReference type="Gene3D" id="3.30.40.10">
    <property type="entry name" value="Zinc/RING finger domain, C3HC4 (zinc finger)"/>
    <property type="match status" value="1"/>
</dbReference>
<organism evidence="8 9">
    <name type="scientific">Microthlaspi erraticum</name>
    <dbReference type="NCBI Taxonomy" id="1685480"/>
    <lineage>
        <taxon>Eukaryota</taxon>
        <taxon>Viridiplantae</taxon>
        <taxon>Streptophyta</taxon>
        <taxon>Embryophyta</taxon>
        <taxon>Tracheophyta</taxon>
        <taxon>Spermatophyta</taxon>
        <taxon>Magnoliopsida</taxon>
        <taxon>eudicotyledons</taxon>
        <taxon>Gunneridae</taxon>
        <taxon>Pentapetalae</taxon>
        <taxon>rosids</taxon>
        <taxon>malvids</taxon>
        <taxon>Brassicales</taxon>
        <taxon>Brassicaceae</taxon>
        <taxon>Coluteocarpeae</taxon>
        <taxon>Microthlaspi</taxon>
    </lineage>
</organism>
<accession>A0A6D2JWM9</accession>
<reference evidence="8" key="1">
    <citation type="submission" date="2020-01" db="EMBL/GenBank/DDBJ databases">
        <authorList>
            <person name="Mishra B."/>
        </authorList>
    </citation>
    <scope>NUCLEOTIDE SEQUENCE [LARGE SCALE GENOMIC DNA]</scope>
</reference>
<keyword evidence="9" id="KW-1185">Reference proteome</keyword>
<comment type="catalytic activity">
    <reaction evidence="1">
        <text>S-ubiquitinyl-[E2 ubiquitin-conjugating enzyme]-L-cysteine + [acceptor protein]-L-lysine = [E2 ubiquitin-conjugating enzyme]-L-cysteine + N(6)-ubiquitinyl-[acceptor protein]-L-lysine.</text>
        <dbReference type="EC" id="2.3.2.27"/>
    </reaction>
</comment>
<keyword evidence="4" id="KW-0808">Transferase</keyword>
<sequence>MADSTADSTAANADALKREYEKLQAEIVSNGGGSKDRGETDDGSSGVLKAIDEANRITNCPRNVESKKPETDIPSSSSPSPMVNVPKEFKCPLSKKIMIEPVIVASGQTYEKRYITEWLKHERTCPKTKEVLSHSLLIPNHLVDDLITKWCLANKFERPKSSGAMVTELFTDGVDSLLQRISSPSSVEDQTQAAGELRSQTKKFASVRAFFVAEVPDSITRLLTPISAMDDAVHSNPELQEYLVTTLFNISIVEKNKKVIAENPLVIPLLTKTLKQGTAETRRNSAATLMSLSVIDSNKIIMGNAEVLKALIDLIEEGDVVATFEAASVVFKLCTVLENREKAISAGVTQVLINKIKGGSNWAVLLAVLALVSTHNRAIQVMDDLGFIHDLFSILRKPSCSVTGENAVVIVFNMWDKNRHSSGLKVIREEEYQYGTFTKLAKQGTDRAVRKAEAILQWLKRYGTR</sequence>
<dbReference type="InterPro" id="IPR011989">
    <property type="entry name" value="ARM-like"/>
</dbReference>
<dbReference type="GO" id="GO:0016567">
    <property type="term" value="P:protein ubiquitination"/>
    <property type="evidence" value="ECO:0007669"/>
    <property type="project" value="UniProtKB-UniPathway"/>
</dbReference>
<dbReference type="SUPFAM" id="SSF48371">
    <property type="entry name" value="ARM repeat"/>
    <property type="match status" value="1"/>
</dbReference>
<dbReference type="PANTHER" id="PTHR23315">
    <property type="entry name" value="U BOX DOMAIN-CONTAINING"/>
    <property type="match status" value="1"/>
</dbReference>
<comment type="caution">
    <text evidence="8">The sequence shown here is derived from an EMBL/GenBank/DDBJ whole genome shotgun (WGS) entry which is preliminary data.</text>
</comment>
<proteinExistence type="predicted"/>
<evidence type="ECO:0000256" key="2">
    <source>
        <dbReference type="ARBA" id="ARBA00004906"/>
    </source>
</evidence>
<dbReference type="OrthoDB" id="10064100at2759"/>
<evidence type="ECO:0000313" key="9">
    <source>
        <dbReference type="Proteomes" id="UP000467841"/>
    </source>
</evidence>
<dbReference type="Gene3D" id="1.25.10.10">
    <property type="entry name" value="Leucine-rich Repeat Variant"/>
    <property type="match status" value="1"/>
</dbReference>
<dbReference type="InterPro" id="IPR058678">
    <property type="entry name" value="ARM_PUB"/>
</dbReference>
<gene>
    <name evidence="8" type="ORF">MERR_LOCUS35794</name>
</gene>
<keyword evidence="5" id="KW-0833">Ubl conjugation pathway</keyword>
<evidence type="ECO:0000313" key="8">
    <source>
        <dbReference type="EMBL" id="CAA7048559.1"/>
    </source>
</evidence>
<evidence type="ECO:0000256" key="1">
    <source>
        <dbReference type="ARBA" id="ARBA00000900"/>
    </source>
</evidence>
<comment type="pathway">
    <text evidence="2">Protein modification; protein ubiquitination.</text>
</comment>
<dbReference type="SMART" id="SM00504">
    <property type="entry name" value="Ubox"/>
    <property type="match status" value="1"/>
</dbReference>
<evidence type="ECO:0000256" key="5">
    <source>
        <dbReference type="ARBA" id="ARBA00022786"/>
    </source>
</evidence>
<evidence type="ECO:0000256" key="4">
    <source>
        <dbReference type="ARBA" id="ARBA00022679"/>
    </source>
</evidence>
<dbReference type="SUPFAM" id="SSF57850">
    <property type="entry name" value="RING/U-box"/>
    <property type="match status" value="1"/>
</dbReference>
<dbReference type="EMBL" id="CACVBM020001388">
    <property type="protein sequence ID" value="CAA7048559.1"/>
    <property type="molecule type" value="Genomic_DNA"/>
</dbReference>
<evidence type="ECO:0000256" key="6">
    <source>
        <dbReference type="SAM" id="MobiDB-lite"/>
    </source>
</evidence>
<name>A0A6D2JWM9_9BRAS</name>
<dbReference type="UniPathway" id="UPA00143"/>
<dbReference type="CDD" id="cd16664">
    <property type="entry name" value="RING-Ubox_PUB"/>
    <property type="match status" value="1"/>
</dbReference>
<dbReference type="EC" id="2.3.2.27" evidence="3"/>
<dbReference type="GO" id="GO:0061630">
    <property type="term" value="F:ubiquitin protein ligase activity"/>
    <property type="evidence" value="ECO:0007669"/>
    <property type="project" value="UniProtKB-EC"/>
</dbReference>
<feature type="region of interest" description="Disordered" evidence="6">
    <location>
        <begin position="27"/>
        <end position="85"/>
    </location>
</feature>
<dbReference type="PROSITE" id="PS51698">
    <property type="entry name" value="U_BOX"/>
    <property type="match status" value="1"/>
</dbReference>
<dbReference type="PANTHER" id="PTHR23315:SF357">
    <property type="entry name" value="RING-TYPE E3 UBIQUITIN TRANSFERASE"/>
    <property type="match status" value="1"/>
</dbReference>
<dbReference type="InterPro" id="IPR045210">
    <property type="entry name" value="RING-Ubox_PUB"/>
</dbReference>
<dbReference type="Pfam" id="PF04564">
    <property type="entry name" value="U-box"/>
    <property type="match status" value="1"/>
</dbReference>
<feature type="domain" description="U-box" evidence="7">
    <location>
        <begin position="84"/>
        <end position="157"/>
    </location>
</feature>
<dbReference type="Pfam" id="PF25598">
    <property type="entry name" value="ARM_PUB"/>
    <property type="match status" value="1"/>
</dbReference>
<dbReference type="InterPro" id="IPR016024">
    <property type="entry name" value="ARM-type_fold"/>
</dbReference>
<evidence type="ECO:0000259" key="7">
    <source>
        <dbReference type="PROSITE" id="PS51698"/>
    </source>
</evidence>